<feature type="region of interest" description="Disordered" evidence="1">
    <location>
        <begin position="204"/>
        <end position="291"/>
    </location>
</feature>
<proteinExistence type="predicted"/>
<evidence type="ECO:0000313" key="3">
    <source>
        <dbReference type="EMBL" id="CAE0812738.1"/>
    </source>
</evidence>
<evidence type="ECO:0000256" key="1">
    <source>
        <dbReference type="SAM" id="MobiDB-lite"/>
    </source>
</evidence>
<reference evidence="3" key="1">
    <citation type="submission" date="2021-01" db="EMBL/GenBank/DDBJ databases">
        <authorList>
            <person name="Corre E."/>
            <person name="Pelletier E."/>
            <person name="Niang G."/>
            <person name="Scheremetjew M."/>
            <person name="Finn R."/>
            <person name="Kale V."/>
            <person name="Holt S."/>
            <person name="Cochrane G."/>
            <person name="Meng A."/>
            <person name="Brown T."/>
            <person name="Cohen L."/>
        </authorList>
    </citation>
    <scope>NUCLEOTIDE SEQUENCE</scope>
    <source>
        <strain evidence="3">CCMP1594</strain>
    </source>
</reference>
<dbReference type="Pfam" id="PF13240">
    <property type="entry name" value="Zn_Ribbon_1"/>
    <property type="match status" value="1"/>
</dbReference>
<feature type="region of interest" description="Disordered" evidence="1">
    <location>
        <begin position="28"/>
        <end position="77"/>
    </location>
</feature>
<dbReference type="EMBL" id="HBJA01067839">
    <property type="protein sequence ID" value="CAE0812738.1"/>
    <property type="molecule type" value="Transcribed_RNA"/>
</dbReference>
<sequence length="291" mass="31506">MVSRYCWKCGAPNLAHARFCETCGAELPSVKSTSGSENQSAPSERGNKASNQTFGQPFDYTQPPKEPRKESSGEQQLSRFEKITGCKESQLAISGPELFARFAKEYPNLCKGKQYSADSWEKLTHYERKRWDNISEMLWNGSVTLQLFVQSFRGDNIPEADITAKWSQLPMSHKANWCWNATKIIHAVPGVATIAPPSIEIPTSSVAASSTKTTAAAAPATTTATTTKPSPTPVPANAPNQPPPGYAENVASLYDDIAPAPSLSGHARDPPAYAAPEPGNAEPDAKRQKLE</sequence>
<gene>
    <name evidence="3" type="ORF">EGYM00163_LOCUS23888</name>
</gene>
<evidence type="ECO:0000259" key="2">
    <source>
        <dbReference type="Pfam" id="PF13240"/>
    </source>
</evidence>
<protein>
    <recommendedName>
        <fullName evidence="2">Zinc-ribbon domain-containing protein</fullName>
    </recommendedName>
</protein>
<feature type="compositionally biased region" description="Pro residues" evidence="1">
    <location>
        <begin position="230"/>
        <end position="245"/>
    </location>
</feature>
<accession>A0A7S4FTB3</accession>
<feature type="domain" description="Zinc-ribbon" evidence="2">
    <location>
        <begin position="5"/>
        <end position="27"/>
    </location>
</feature>
<dbReference type="InterPro" id="IPR026870">
    <property type="entry name" value="Zinc_ribbon_dom"/>
</dbReference>
<name>A0A7S4FTB3_9EUGL</name>
<dbReference type="AlphaFoldDB" id="A0A7S4FTB3"/>
<organism evidence="3">
    <name type="scientific">Eutreptiella gymnastica</name>
    <dbReference type="NCBI Taxonomy" id="73025"/>
    <lineage>
        <taxon>Eukaryota</taxon>
        <taxon>Discoba</taxon>
        <taxon>Euglenozoa</taxon>
        <taxon>Euglenida</taxon>
        <taxon>Spirocuta</taxon>
        <taxon>Euglenophyceae</taxon>
        <taxon>Eutreptiales</taxon>
        <taxon>Eutreptiaceae</taxon>
        <taxon>Eutreptiella</taxon>
    </lineage>
</organism>
<feature type="compositionally biased region" description="Polar residues" evidence="1">
    <location>
        <begin position="30"/>
        <end position="55"/>
    </location>
</feature>
<feature type="compositionally biased region" description="Low complexity" evidence="1">
    <location>
        <begin position="204"/>
        <end position="229"/>
    </location>
</feature>